<dbReference type="RefSeq" id="WP_143131238.1">
    <property type="nucleotide sequence ID" value="NZ_FZOT01000007.1"/>
</dbReference>
<keyword evidence="1" id="KW-0732">Signal</keyword>
<feature type="chain" id="PRO_5012172944" evidence="1">
    <location>
        <begin position="26"/>
        <end position="131"/>
    </location>
</feature>
<keyword evidence="3" id="KW-1185">Reference proteome</keyword>
<dbReference type="Proteomes" id="UP000198284">
    <property type="component" value="Unassembled WGS sequence"/>
</dbReference>
<evidence type="ECO:0000313" key="3">
    <source>
        <dbReference type="Proteomes" id="UP000198284"/>
    </source>
</evidence>
<name>A0A239HQD2_9BURK</name>
<sequence length="131" mass="13856">MAQSLKAVAALLSMLPLCVAASAEALVDPTRPPAALARARASASSGEAEAAGAGLHSIFYSESRRFAIIDGRQVMTGDRVGNARIVRIAEDEVVLQEDGRLRSMKLYPDVQKNYALTGSNGSIPEAKKSKK</sequence>
<dbReference type="EMBL" id="FZOT01000007">
    <property type="protein sequence ID" value="SNS82494.1"/>
    <property type="molecule type" value="Genomic_DNA"/>
</dbReference>
<evidence type="ECO:0000313" key="2">
    <source>
        <dbReference type="EMBL" id="SNS82494.1"/>
    </source>
</evidence>
<dbReference type="OrthoDB" id="8780640at2"/>
<dbReference type="AlphaFoldDB" id="A0A239HQD2"/>
<protein>
    <submittedName>
        <fullName evidence="2">MSHA biogenesis protein MshK</fullName>
    </submittedName>
</protein>
<accession>A0A239HQD2</accession>
<reference evidence="2 3" key="1">
    <citation type="submission" date="2017-06" db="EMBL/GenBank/DDBJ databases">
        <authorList>
            <person name="Kim H.J."/>
            <person name="Triplett B.A."/>
        </authorList>
    </citation>
    <scope>NUCLEOTIDE SEQUENCE [LARGE SCALE GENOMIC DNA]</scope>
    <source>
        <strain evidence="2 3">U15</strain>
    </source>
</reference>
<feature type="signal peptide" evidence="1">
    <location>
        <begin position="1"/>
        <end position="25"/>
    </location>
</feature>
<gene>
    <name evidence="2" type="ORF">SAMN06265795_10766</name>
</gene>
<evidence type="ECO:0000256" key="1">
    <source>
        <dbReference type="SAM" id="SignalP"/>
    </source>
</evidence>
<proteinExistence type="predicted"/>
<organism evidence="2 3">
    <name type="scientific">Noviherbaspirillum humi</name>
    <dbReference type="NCBI Taxonomy" id="1688639"/>
    <lineage>
        <taxon>Bacteria</taxon>
        <taxon>Pseudomonadati</taxon>
        <taxon>Pseudomonadota</taxon>
        <taxon>Betaproteobacteria</taxon>
        <taxon>Burkholderiales</taxon>
        <taxon>Oxalobacteraceae</taxon>
        <taxon>Noviherbaspirillum</taxon>
    </lineage>
</organism>